<dbReference type="AlphaFoldDB" id="A0A8S0QCB0"/>
<name>A0A8S0QCB0_OLEEU</name>
<accession>A0A8S0QCB0</accession>
<dbReference type="Proteomes" id="UP000594638">
    <property type="component" value="Unassembled WGS sequence"/>
</dbReference>
<proteinExistence type="predicted"/>
<reference evidence="2 3" key="1">
    <citation type="submission" date="2019-12" db="EMBL/GenBank/DDBJ databases">
        <authorList>
            <person name="Alioto T."/>
            <person name="Alioto T."/>
            <person name="Gomez Garrido J."/>
        </authorList>
    </citation>
    <scope>NUCLEOTIDE SEQUENCE [LARGE SCALE GENOMIC DNA]</scope>
</reference>
<comment type="caution">
    <text evidence="2">The sequence shown here is derived from an EMBL/GenBank/DDBJ whole genome shotgun (WGS) entry which is preliminary data.</text>
</comment>
<dbReference type="EMBL" id="CACTIH010001045">
    <property type="protein sequence ID" value="CAA2962495.1"/>
    <property type="molecule type" value="Genomic_DNA"/>
</dbReference>
<organism evidence="2 3">
    <name type="scientific">Olea europaea subsp. europaea</name>
    <dbReference type="NCBI Taxonomy" id="158383"/>
    <lineage>
        <taxon>Eukaryota</taxon>
        <taxon>Viridiplantae</taxon>
        <taxon>Streptophyta</taxon>
        <taxon>Embryophyta</taxon>
        <taxon>Tracheophyta</taxon>
        <taxon>Spermatophyta</taxon>
        <taxon>Magnoliopsida</taxon>
        <taxon>eudicotyledons</taxon>
        <taxon>Gunneridae</taxon>
        <taxon>Pentapetalae</taxon>
        <taxon>asterids</taxon>
        <taxon>lamiids</taxon>
        <taxon>Lamiales</taxon>
        <taxon>Oleaceae</taxon>
        <taxon>Oleeae</taxon>
        <taxon>Olea</taxon>
    </lineage>
</organism>
<keyword evidence="3" id="KW-1185">Reference proteome</keyword>
<sequence>MFDTPDQLAAPAARADTPVSQPPTRLDAAKAFIGDLARPFAIYSVALATSGAIWGAASADKVGAAGLILAALYGAKAYENRVQAQANAQVAIAQTKAAQ</sequence>
<evidence type="ECO:0000256" key="1">
    <source>
        <dbReference type="SAM" id="MobiDB-lite"/>
    </source>
</evidence>
<gene>
    <name evidence="2" type="ORF">OLEA9_A035978</name>
</gene>
<protein>
    <submittedName>
        <fullName evidence="2">Uncharacterized protein</fullName>
    </submittedName>
</protein>
<evidence type="ECO:0000313" key="3">
    <source>
        <dbReference type="Proteomes" id="UP000594638"/>
    </source>
</evidence>
<feature type="region of interest" description="Disordered" evidence="1">
    <location>
        <begin position="1"/>
        <end position="22"/>
    </location>
</feature>
<dbReference type="Gramene" id="OE9A035978T1">
    <property type="protein sequence ID" value="OE9A035978C1"/>
    <property type="gene ID" value="OE9A035978"/>
</dbReference>
<evidence type="ECO:0000313" key="2">
    <source>
        <dbReference type="EMBL" id="CAA2962495.1"/>
    </source>
</evidence>